<evidence type="ECO:0000313" key="3">
    <source>
        <dbReference type="Proteomes" id="UP001523369"/>
    </source>
</evidence>
<dbReference type="Proteomes" id="UP001523369">
    <property type="component" value="Unassembled WGS sequence"/>
</dbReference>
<keyword evidence="1" id="KW-0812">Transmembrane</keyword>
<sequence>MKNSLWLRRIVLGLACLPLATISVLHTMGRTDDFGILGEWYVMLPLAAAGFLAWTLIEKAWIRVDEASAEVAASPGATAADHQG</sequence>
<protein>
    <submittedName>
        <fullName evidence="2">Uncharacterized protein</fullName>
    </submittedName>
</protein>
<gene>
    <name evidence="2" type="ORF">M1L60_42585</name>
</gene>
<keyword evidence="1" id="KW-1133">Transmembrane helix</keyword>
<name>A0ABT1E553_9ACTN</name>
<proteinExistence type="predicted"/>
<organism evidence="2 3">
    <name type="scientific">Paractinoplanes aksuensis</name>
    <dbReference type="NCBI Taxonomy" id="2939490"/>
    <lineage>
        <taxon>Bacteria</taxon>
        <taxon>Bacillati</taxon>
        <taxon>Actinomycetota</taxon>
        <taxon>Actinomycetes</taxon>
        <taxon>Micromonosporales</taxon>
        <taxon>Micromonosporaceae</taxon>
        <taxon>Paractinoplanes</taxon>
    </lineage>
</organism>
<comment type="caution">
    <text evidence="2">The sequence shown here is derived from an EMBL/GenBank/DDBJ whole genome shotgun (WGS) entry which is preliminary data.</text>
</comment>
<keyword evidence="3" id="KW-1185">Reference proteome</keyword>
<keyword evidence="1" id="KW-0472">Membrane</keyword>
<evidence type="ECO:0000313" key="2">
    <source>
        <dbReference type="EMBL" id="MCO8277285.1"/>
    </source>
</evidence>
<accession>A0ABT1E553</accession>
<feature type="transmembrane region" description="Helical" evidence="1">
    <location>
        <begin position="40"/>
        <end position="57"/>
    </location>
</feature>
<evidence type="ECO:0000256" key="1">
    <source>
        <dbReference type="SAM" id="Phobius"/>
    </source>
</evidence>
<dbReference type="RefSeq" id="WP_253243304.1">
    <property type="nucleotide sequence ID" value="NZ_JAMYJR010000056.1"/>
</dbReference>
<feature type="transmembrane region" description="Helical" evidence="1">
    <location>
        <begin position="7"/>
        <end position="28"/>
    </location>
</feature>
<reference evidence="2 3" key="1">
    <citation type="submission" date="2022-06" db="EMBL/GenBank/DDBJ databases">
        <title>New Species of the Genus Actinoplanes, ActinopZanes ferrugineus.</title>
        <authorList>
            <person name="Ding P."/>
        </authorList>
    </citation>
    <scope>NUCLEOTIDE SEQUENCE [LARGE SCALE GENOMIC DNA]</scope>
    <source>
        <strain evidence="2 3">TRM88003</strain>
    </source>
</reference>
<dbReference type="EMBL" id="JAMYJR010000056">
    <property type="protein sequence ID" value="MCO8277285.1"/>
    <property type="molecule type" value="Genomic_DNA"/>
</dbReference>